<protein>
    <submittedName>
        <fullName evidence="1">Uncharacterized protein</fullName>
    </submittedName>
</protein>
<dbReference type="InterPro" id="IPR017850">
    <property type="entry name" value="Alkaline_phosphatase_core_sf"/>
</dbReference>
<organism evidence="1 2">
    <name type="scientific">Emiliania huxleyi (strain CCMP1516)</name>
    <dbReference type="NCBI Taxonomy" id="280463"/>
    <lineage>
        <taxon>Eukaryota</taxon>
        <taxon>Haptista</taxon>
        <taxon>Haptophyta</taxon>
        <taxon>Prymnesiophyceae</taxon>
        <taxon>Isochrysidales</taxon>
        <taxon>Noelaerhabdaceae</taxon>
        <taxon>Emiliania</taxon>
    </lineage>
</organism>
<dbReference type="GeneID" id="17283267"/>
<accession>A0A0D3KQG2</accession>
<name>A0A0D3KQG2_EMIH1</name>
<dbReference type="EnsemblProtists" id="EOD37997">
    <property type="protein sequence ID" value="EOD37997"/>
    <property type="gene ID" value="EMIHUDRAFT_200370"/>
</dbReference>
<proteinExistence type="predicted"/>
<reference evidence="2" key="1">
    <citation type="journal article" date="2013" name="Nature">
        <title>Pan genome of the phytoplankton Emiliania underpins its global distribution.</title>
        <authorList>
            <person name="Read B.A."/>
            <person name="Kegel J."/>
            <person name="Klute M.J."/>
            <person name="Kuo A."/>
            <person name="Lefebvre S.C."/>
            <person name="Maumus F."/>
            <person name="Mayer C."/>
            <person name="Miller J."/>
            <person name="Monier A."/>
            <person name="Salamov A."/>
            <person name="Young J."/>
            <person name="Aguilar M."/>
            <person name="Claverie J.M."/>
            <person name="Frickenhaus S."/>
            <person name="Gonzalez K."/>
            <person name="Herman E.K."/>
            <person name="Lin Y.C."/>
            <person name="Napier J."/>
            <person name="Ogata H."/>
            <person name="Sarno A.F."/>
            <person name="Shmutz J."/>
            <person name="Schroeder D."/>
            <person name="de Vargas C."/>
            <person name="Verret F."/>
            <person name="von Dassow P."/>
            <person name="Valentin K."/>
            <person name="Van de Peer Y."/>
            <person name="Wheeler G."/>
            <person name="Dacks J.B."/>
            <person name="Delwiche C.F."/>
            <person name="Dyhrman S.T."/>
            <person name="Glockner G."/>
            <person name="John U."/>
            <person name="Richards T."/>
            <person name="Worden A.Z."/>
            <person name="Zhang X."/>
            <person name="Grigoriev I.V."/>
            <person name="Allen A.E."/>
            <person name="Bidle K."/>
            <person name="Borodovsky M."/>
            <person name="Bowler C."/>
            <person name="Brownlee C."/>
            <person name="Cock J.M."/>
            <person name="Elias M."/>
            <person name="Gladyshev V.N."/>
            <person name="Groth M."/>
            <person name="Guda C."/>
            <person name="Hadaegh A."/>
            <person name="Iglesias-Rodriguez M.D."/>
            <person name="Jenkins J."/>
            <person name="Jones B.M."/>
            <person name="Lawson T."/>
            <person name="Leese F."/>
            <person name="Lindquist E."/>
            <person name="Lobanov A."/>
            <person name="Lomsadze A."/>
            <person name="Malik S.B."/>
            <person name="Marsh M.E."/>
            <person name="Mackinder L."/>
            <person name="Mock T."/>
            <person name="Mueller-Roeber B."/>
            <person name="Pagarete A."/>
            <person name="Parker M."/>
            <person name="Probert I."/>
            <person name="Quesneville H."/>
            <person name="Raines C."/>
            <person name="Rensing S.A."/>
            <person name="Riano-Pachon D.M."/>
            <person name="Richier S."/>
            <person name="Rokitta S."/>
            <person name="Shiraiwa Y."/>
            <person name="Soanes D.M."/>
            <person name="van der Giezen M."/>
            <person name="Wahlund T.M."/>
            <person name="Williams B."/>
            <person name="Wilson W."/>
            <person name="Wolfe G."/>
            <person name="Wurch L.L."/>
        </authorList>
    </citation>
    <scope>NUCLEOTIDE SEQUENCE</scope>
</reference>
<dbReference type="SUPFAM" id="SSF53649">
    <property type="entry name" value="Alkaline phosphatase-like"/>
    <property type="match status" value="1"/>
</dbReference>
<dbReference type="KEGG" id="ehx:EMIHUDRAFT_200370"/>
<dbReference type="Proteomes" id="UP000013827">
    <property type="component" value="Unassembled WGS sequence"/>
</dbReference>
<evidence type="ECO:0000313" key="2">
    <source>
        <dbReference type="Proteomes" id="UP000013827"/>
    </source>
</evidence>
<dbReference type="PaxDb" id="2903-EOD37997"/>
<keyword evidence="2" id="KW-1185">Reference proteome</keyword>
<dbReference type="HOGENOM" id="CLU_1910610_0_0_1"/>
<dbReference type="RefSeq" id="XP_005790426.1">
    <property type="nucleotide sequence ID" value="XM_005790369.1"/>
</dbReference>
<evidence type="ECO:0000313" key="1">
    <source>
        <dbReference type="EnsemblProtists" id="EOD37997"/>
    </source>
</evidence>
<reference evidence="1" key="2">
    <citation type="submission" date="2024-10" db="UniProtKB">
        <authorList>
            <consortium name="EnsemblProtists"/>
        </authorList>
    </citation>
    <scope>IDENTIFICATION</scope>
</reference>
<sequence>MALRSWRAELAVTAFWGAGKCQRDAYSWYGPLCSDECYPIQSESNNYIALRGSTAGRSNVLYAEFQTGSQRTADVNFSSPDFRELYDMDTDPWSMNNLVYGPHAQAGAIGEVPQLHAALMAWYSCAGKDCWDL</sequence>
<dbReference type="AlphaFoldDB" id="A0A0D3KQG2"/>